<evidence type="ECO:0000313" key="1">
    <source>
        <dbReference type="EMBL" id="TNV82137.1"/>
    </source>
</evidence>
<evidence type="ECO:0000313" key="2">
    <source>
        <dbReference type="Proteomes" id="UP000785679"/>
    </source>
</evidence>
<gene>
    <name evidence="1" type="ORF">FGO68_gene9926</name>
</gene>
<accession>A0A8J8NV04</accession>
<reference evidence="1" key="1">
    <citation type="submission" date="2019-06" db="EMBL/GenBank/DDBJ databases">
        <authorList>
            <person name="Zheng W."/>
        </authorList>
    </citation>
    <scope>NUCLEOTIDE SEQUENCE</scope>
    <source>
        <strain evidence="1">QDHG01</strain>
    </source>
</reference>
<protein>
    <submittedName>
        <fullName evidence="1">Uncharacterized protein</fullName>
    </submittedName>
</protein>
<dbReference type="Proteomes" id="UP000785679">
    <property type="component" value="Unassembled WGS sequence"/>
</dbReference>
<comment type="caution">
    <text evidence="1">The sequence shown here is derived from an EMBL/GenBank/DDBJ whole genome shotgun (WGS) entry which is preliminary data.</text>
</comment>
<organism evidence="1 2">
    <name type="scientific">Halteria grandinella</name>
    <dbReference type="NCBI Taxonomy" id="5974"/>
    <lineage>
        <taxon>Eukaryota</taxon>
        <taxon>Sar</taxon>
        <taxon>Alveolata</taxon>
        <taxon>Ciliophora</taxon>
        <taxon>Intramacronucleata</taxon>
        <taxon>Spirotrichea</taxon>
        <taxon>Stichotrichia</taxon>
        <taxon>Sporadotrichida</taxon>
        <taxon>Halteriidae</taxon>
        <taxon>Halteria</taxon>
    </lineage>
</organism>
<name>A0A8J8NV04_HALGN</name>
<sequence>MVGSGTFRDIIDPTGFKRMRNTRKSSNLEEIGKERLAKWDGESLYVDFKPLNVIKLVGLPGQERPQIKIQKNFRSSGARRSCSVDQRSSCCSLIFEDVNMSYQKQKEQWSRLINLKFNQQQYYQIIEEEKHDDEKPIISKQNDSFCPYQDSLNDPLQANQQIGVPSSSRFRQNTNKVSMPSQSEFSDQIKEHKHNPSINSSIFLTVSENPQSSQHNETSCGNVPSDQYLDGKRKIIQNSLIELGKLAIDRASQNGQEAVKKYWKKRETGINKVRPI</sequence>
<keyword evidence="2" id="KW-1185">Reference proteome</keyword>
<proteinExistence type="predicted"/>
<dbReference type="AlphaFoldDB" id="A0A8J8NV04"/>
<dbReference type="EMBL" id="RRYP01005329">
    <property type="protein sequence ID" value="TNV82137.1"/>
    <property type="molecule type" value="Genomic_DNA"/>
</dbReference>